<sequence>MVFGGSILPQTGPYVLPRVPGCLYCHQRDSVPALLFILSPSSSPFPRPVFDDPFTFKRCVSFPMSPSTTLREFPYPLVKDRRFPTVCPTLIPPPSNMTVDIFDSES</sequence>
<comment type="caution">
    <text evidence="1">The sequence shown here is derived from an EMBL/GenBank/DDBJ whole genome shotgun (WGS) entry which is preliminary data.</text>
</comment>
<evidence type="ECO:0000313" key="2">
    <source>
        <dbReference type="Proteomes" id="UP001283361"/>
    </source>
</evidence>
<dbReference type="Proteomes" id="UP001283361">
    <property type="component" value="Unassembled WGS sequence"/>
</dbReference>
<accession>A0AAE1AY94</accession>
<keyword evidence="2" id="KW-1185">Reference proteome</keyword>
<gene>
    <name evidence="1" type="ORF">RRG08_011709</name>
</gene>
<dbReference type="AlphaFoldDB" id="A0AAE1AY94"/>
<evidence type="ECO:0000313" key="1">
    <source>
        <dbReference type="EMBL" id="KAK3796113.1"/>
    </source>
</evidence>
<proteinExistence type="predicted"/>
<name>A0AAE1AY94_9GAST</name>
<dbReference type="EMBL" id="JAWDGP010000927">
    <property type="protein sequence ID" value="KAK3796113.1"/>
    <property type="molecule type" value="Genomic_DNA"/>
</dbReference>
<reference evidence="1" key="1">
    <citation type="journal article" date="2023" name="G3 (Bethesda)">
        <title>A reference genome for the long-term kleptoplast-retaining sea slug Elysia crispata morphotype clarki.</title>
        <authorList>
            <person name="Eastman K.E."/>
            <person name="Pendleton A.L."/>
            <person name="Shaikh M.A."/>
            <person name="Suttiyut T."/>
            <person name="Ogas R."/>
            <person name="Tomko P."/>
            <person name="Gavelis G."/>
            <person name="Widhalm J.R."/>
            <person name="Wisecaver J.H."/>
        </authorList>
    </citation>
    <scope>NUCLEOTIDE SEQUENCE</scope>
    <source>
        <strain evidence="1">ECLA1</strain>
    </source>
</reference>
<protein>
    <submittedName>
        <fullName evidence="1">Uncharacterized protein</fullName>
    </submittedName>
</protein>
<organism evidence="1 2">
    <name type="scientific">Elysia crispata</name>
    <name type="common">lettuce slug</name>
    <dbReference type="NCBI Taxonomy" id="231223"/>
    <lineage>
        <taxon>Eukaryota</taxon>
        <taxon>Metazoa</taxon>
        <taxon>Spiralia</taxon>
        <taxon>Lophotrochozoa</taxon>
        <taxon>Mollusca</taxon>
        <taxon>Gastropoda</taxon>
        <taxon>Heterobranchia</taxon>
        <taxon>Euthyneura</taxon>
        <taxon>Panpulmonata</taxon>
        <taxon>Sacoglossa</taxon>
        <taxon>Placobranchoidea</taxon>
        <taxon>Plakobranchidae</taxon>
        <taxon>Elysia</taxon>
    </lineage>
</organism>